<accession>A0A8S4N9J3</accession>
<keyword evidence="3 8" id="KW-0378">Hydrolase</keyword>
<evidence type="ECO:0000313" key="12">
    <source>
        <dbReference type="EMBL" id="CAH1777622.1"/>
    </source>
</evidence>
<comment type="caution">
    <text evidence="12">The sequence shown here is derived from an EMBL/GenBank/DDBJ whole genome shotgun (WGS) entry which is preliminary data.</text>
</comment>
<keyword evidence="13" id="KW-1185">Reference proteome</keyword>
<dbReference type="EC" id="3.2.1.4" evidence="9"/>
<evidence type="ECO:0000256" key="6">
    <source>
        <dbReference type="ARBA" id="ARBA00023295"/>
    </source>
</evidence>
<reference evidence="12" key="1">
    <citation type="submission" date="2022-03" db="EMBL/GenBank/DDBJ databases">
        <authorList>
            <person name="Martin C."/>
        </authorList>
    </citation>
    <scope>NUCLEOTIDE SEQUENCE</scope>
</reference>
<dbReference type="PANTHER" id="PTHR22298">
    <property type="entry name" value="ENDO-1,4-BETA-GLUCANASE"/>
    <property type="match status" value="1"/>
</dbReference>
<evidence type="ECO:0000256" key="7">
    <source>
        <dbReference type="ARBA" id="ARBA00023326"/>
    </source>
</evidence>
<evidence type="ECO:0000256" key="10">
    <source>
        <dbReference type="SAM" id="MobiDB-lite"/>
    </source>
</evidence>
<dbReference type="InterPro" id="IPR001701">
    <property type="entry name" value="Glyco_hydro_9"/>
</dbReference>
<comment type="catalytic activity">
    <reaction evidence="1 9">
        <text>Endohydrolysis of (1-&gt;4)-beta-D-glucosidic linkages in cellulose, lichenin and cereal beta-D-glucans.</text>
        <dbReference type="EC" id="3.2.1.4"/>
    </reaction>
</comment>
<gene>
    <name evidence="12" type="ORF">OFUS_LOCUS4636</name>
</gene>
<dbReference type="GO" id="GO:0030245">
    <property type="term" value="P:cellulose catabolic process"/>
    <property type="evidence" value="ECO:0007669"/>
    <property type="project" value="UniProtKB-KW"/>
</dbReference>
<evidence type="ECO:0000256" key="8">
    <source>
        <dbReference type="PROSITE-ProRule" id="PRU10060"/>
    </source>
</evidence>
<dbReference type="PROSITE" id="PS00698">
    <property type="entry name" value="GH9_3"/>
    <property type="match status" value="1"/>
</dbReference>
<dbReference type="InterPro" id="IPR012341">
    <property type="entry name" value="6hp_glycosidase-like_sf"/>
</dbReference>
<dbReference type="GO" id="GO:0008810">
    <property type="term" value="F:cellulase activity"/>
    <property type="evidence" value="ECO:0007669"/>
    <property type="project" value="UniProtKB-EC"/>
</dbReference>
<dbReference type="EMBL" id="CAIIXF020000002">
    <property type="protein sequence ID" value="CAH1777622.1"/>
    <property type="molecule type" value="Genomic_DNA"/>
</dbReference>
<feature type="active site" evidence="8">
    <location>
        <position position="446"/>
    </location>
</feature>
<proteinExistence type="inferred from homology"/>
<keyword evidence="7 8" id="KW-0624">Polysaccharide degradation</keyword>
<dbReference type="Gene3D" id="1.50.10.10">
    <property type="match status" value="1"/>
</dbReference>
<evidence type="ECO:0000256" key="4">
    <source>
        <dbReference type="ARBA" id="ARBA00023001"/>
    </source>
</evidence>
<dbReference type="InterPro" id="IPR008928">
    <property type="entry name" value="6-hairpin_glycosidase_sf"/>
</dbReference>
<feature type="compositionally biased region" description="Low complexity" evidence="10">
    <location>
        <begin position="11"/>
        <end position="23"/>
    </location>
</feature>
<evidence type="ECO:0000256" key="9">
    <source>
        <dbReference type="RuleBase" id="RU361166"/>
    </source>
</evidence>
<evidence type="ECO:0000256" key="2">
    <source>
        <dbReference type="ARBA" id="ARBA00007072"/>
    </source>
</evidence>
<dbReference type="Pfam" id="PF00759">
    <property type="entry name" value="Glyco_hydro_9"/>
    <property type="match status" value="1"/>
</dbReference>
<name>A0A8S4N9J3_OWEFU</name>
<evidence type="ECO:0000256" key="5">
    <source>
        <dbReference type="ARBA" id="ARBA00023277"/>
    </source>
</evidence>
<dbReference type="AlphaFoldDB" id="A0A8S4N9J3"/>
<dbReference type="InterPro" id="IPR033126">
    <property type="entry name" value="Glyco_hydro_9_Asp/Glu_AS"/>
</dbReference>
<keyword evidence="5 8" id="KW-0119">Carbohydrate metabolism</keyword>
<evidence type="ECO:0000256" key="1">
    <source>
        <dbReference type="ARBA" id="ARBA00000966"/>
    </source>
</evidence>
<feature type="region of interest" description="Disordered" evidence="10">
    <location>
        <begin position="1"/>
        <end position="28"/>
    </location>
</feature>
<keyword evidence="4 9" id="KW-0136">Cellulose degradation</keyword>
<evidence type="ECO:0000256" key="3">
    <source>
        <dbReference type="ARBA" id="ARBA00022801"/>
    </source>
</evidence>
<dbReference type="SUPFAM" id="SSF48208">
    <property type="entry name" value="Six-hairpin glycosidases"/>
    <property type="match status" value="1"/>
</dbReference>
<keyword evidence="6 8" id="KW-0326">Glycosidase</keyword>
<organism evidence="12 13">
    <name type="scientific">Owenia fusiformis</name>
    <name type="common">Polychaete worm</name>
    <dbReference type="NCBI Taxonomy" id="6347"/>
    <lineage>
        <taxon>Eukaryota</taxon>
        <taxon>Metazoa</taxon>
        <taxon>Spiralia</taxon>
        <taxon>Lophotrochozoa</taxon>
        <taxon>Annelida</taxon>
        <taxon>Polychaeta</taxon>
        <taxon>Sedentaria</taxon>
        <taxon>Canalipalpata</taxon>
        <taxon>Sabellida</taxon>
        <taxon>Oweniida</taxon>
        <taxon>Oweniidae</taxon>
        <taxon>Owenia</taxon>
    </lineage>
</organism>
<feature type="active site" evidence="8">
    <location>
        <position position="437"/>
    </location>
</feature>
<dbReference type="FunFam" id="1.50.10.10:FF:000020">
    <property type="entry name" value="Endoglucanase"/>
    <property type="match status" value="1"/>
</dbReference>
<sequence>MTVKTTDETETTVGPTTIPQTSTHGSGTTTAQLEWNYNEILNKSILFYEIQRSGRLPANNRIPWRGDSALNDGQDVGHDLSGGWYDAGDHVKFGLPMALATTTLLYGLIEFEQAYRDAGQYDIMLDSVKWSLDYMLKCHTIPGQQFFGQVGDGHVDHSNWGRPEDMTMERPSFQVNTTCGGSEVAGETAAAMAAGSIAFRAVDSAYADTLLTNSRQLYTFANTYRRTYHECIPNVLEFYRSWSGYMDELLWSAAWLYRATNDAQYLTAARSHYQSGHNTEYSWDNKWVGGYLLMWQLTGEEQYSRDFQGFMNRWLPGGGITYTPGGLAWHQRWGVLRYNAHTCFLGLVAAKLGLNEGAYRIWAAGQIDYILGDNPRGSSYVCGFGNNPPVRPHHSSTSCPPRPATCGWDDFHSPDPNPHTLWGALVGGPDENDAFQDLRNDYVKNEVTTEYNSGFQSAIAGLKYFENRPLP</sequence>
<dbReference type="Proteomes" id="UP000749559">
    <property type="component" value="Unassembled WGS sequence"/>
</dbReference>
<feature type="domain" description="Glycoside hydrolase family 9" evidence="11">
    <location>
        <begin position="37"/>
        <end position="458"/>
    </location>
</feature>
<comment type="similarity">
    <text evidence="2 8 9">Belongs to the glycosyl hydrolase 9 (cellulase E) family.</text>
</comment>
<evidence type="ECO:0000313" key="13">
    <source>
        <dbReference type="Proteomes" id="UP000749559"/>
    </source>
</evidence>
<protein>
    <recommendedName>
        <fullName evidence="9">Endoglucanase</fullName>
        <ecNumber evidence="9">3.2.1.4</ecNumber>
    </recommendedName>
</protein>
<dbReference type="OrthoDB" id="10257085at2759"/>
<evidence type="ECO:0000259" key="11">
    <source>
        <dbReference type="Pfam" id="PF00759"/>
    </source>
</evidence>